<evidence type="ECO:0000313" key="1">
    <source>
        <dbReference type="EMBL" id="CAG7892907.1"/>
    </source>
</evidence>
<dbReference type="EMBL" id="LS974618">
    <property type="protein sequence ID" value="CAG7892907.1"/>
    <property type="molecule type" value="Genomic_DNA"/>
</dbReference>
<feature type="non-terminal residue" evidence="1">
    <location>
        <position position="64"/>
    </location>
</feature>
<name>A0A8D9H5Q7_BRACM</name>
<protein>
    <submittedName>
        <fullName evidence="1">Uncharacterized protein</fullName>
    </submittedName>
</protein>
<organism evidence="1 2">
    <name type="scientific">Brassica campestris</name>
    <name type="common">Field mustard</name>
    <dbReference type="NCBI Taxonomy" id="3711"/>
    <lineage>
        <taxon>Eukaryota</taxon>
        <taxon>Viridiplantae</taxon>
        <taxon>Streptophyta</taxon>
        <taxon>Embryophyta</taxon>
        <taxon>Tracheophyta</taxon>
        <taxon>Spermatophyta</taxon>
        <taxon>Magnoliopsida</taxon>
        <taxon>eudicotyledons</taxon>
        <taxon>Gunneridae</taxon>
        <taxon>Pentapetalae</taxon>
        <taxon>rosids</taxon>
        <taxon>malvids</taxon>
        <taxon>Brassicales</taxon>
        <taxon>Brassicaceae</taxon>
        <taxon>Brassiceae</taxon>
        <taxon>Brassica</taxon>
    </lineage>
</organism>
<evidence type="ECO:0000313" key="2">
    <source>
        <dbReference type="Proteomes" id="UP000694005"/>
    </source>
</evidence>
<dbReference type="Proteomes" id="UP000694005">
    <property type="component" value="Chromosome A02"/>
</dbReference>
<accession>A0A8D9H5Q7</accession>
<gene>
    <name evidence="1" type="ORF">BRAPAZ1V2_A02P18590.2</name>
</gene>
<sequence length="64" mass="7350">MKLSASCVFDLPEKDGRSKRRRFLKEDDYNEASVIRLFNTESSIPEDDEESSNHRIAFTGAIQV</sequence>
<dbReference type="AlphaFoldDB" id="A0A8D9H5Q7"/>
<dbReference type="Gramene" id="A02p18590.2_BraZ1">
    <property type="protein sequence ID" value="A02p18590.2_BraZ1.CDS"/>
    <property type="gene ID" value="A02g18590.2_BraZ1"/>
</dbReference>
<reference evidence="1 2" key="1">
    <citation type="submission" date="2021-07" db="EMBL/GenBank/DDBJ databases">
        <authorList>
            <consortium name="Genoscope - CEA"/>
            <person name="William W."/>
        </authorList>
    </citation>
    <scope>NUCLEOTIDE SEQUENCE [LARGE SCALE GENOMIC DNA]</scope>
</reference>
<proteinExistence type="predicted"/>